<feature type="domain" description="Carbohydrate kinase PfkB" evidence="4">
    <location>
        <begin position="21"/>
        <end position="283"/>
    </location>
</feature>
<dbReference type="PANTHER" id="PTHR43085">
    <property type="entry name" value="HEXOKINASE FAMILY MEMBER"/>
    <property type="match status" value="1"/>
</dbReference>
<sequence length="285" mass="31289">MKEFIIAGIGELLWDMLPTGKQLGGAPCNFVYHAQRLGAKGITVSAVGEDASGKEIRETLQKKGLSTAYIQQNSYPTSTVDIVLDDKGVPNYIIHEEVAWDFIEYTDAVDEMIAEADAVCFGSLAQRNSISRLAIKAALGRCKPECLKIFDINLRQHYYSKEEIESSLQVSNILKLNEDELPVVCDLLKIEGTDHLEQLRALIAKYHLKLIAYTLGANGSYLVSSQEDSFMPTPKVEVKDTVGAGDAFTAAMTVGLLQNKSLKEIHRNAVELSAFVCTQNGAMPE</sequence>
<dbReference type="InterPro" id="IPR011611">
    <property type="entry name" value="PfkB_dom"/>
</dbReference>
<dbReference type="EMBL" id="SNRX01000018">
    <property type="protein sequence ID" value="KAA6301502.1"/>
    <property type="molecule type" value="Genomic_DNA"/>
</dbReference>
<gene>
    <name evidence="5" type="ORF">EZS26_002376</name>
</gene>
<protein>
    <submittedName>
        <fullName evidence="5">Fructokinase</fullName>
        <ecNumber evidence="5">2.7.1.4</ecNumber>
    </submittedName>
</protein>
<proteinExistence type="inferred from homology"/>
<dbReference type="InterPro" id="IPR002173">
    <property type="entry name" value="Carboh/pur_kinase_PfkB_CS"/>
</dbReference>
<dbReference type="AlphaFoldDB" id="A0A5M8NZD1"/>
<comment type="similarity">
    <text evidence="1">Belongs to the carbohydrate kinase PfkB family.</text>
</comment>
<organism evidence="5 6">
    <name type="scientific">Candidatus Ordinivivax streblomastigis</name>
    <dbReference type="NCBI Taxonomy" id="2540710"/>
    <lineage>
        <taxon>Bacteria</taxon>
        <taxon>Pseudomonadati</taxon>
        <taxon>Bacteroidota</taxon>
        <taxon>Bacteroidia</taxon>
        <taxon>Bacteroidales</taxon>
        <taxon>Candidatus Ordinivivax</taxon>
    </lineage>
</organism>
<dbReference type="GO" id="GO:0008865">
    <property type="term" value="F:fructokinase activity"/>
    <property type="evidence" value="ECO:0007669"/>
    <property type="project" value="UniProtKB-EC"/>
</dbReference>
<evidence type="ECO:0000256" key="3">
    <source>
        <dbReference type="ARBA" id="ARBA00022777"/>
    </source>
</evidence>
<keyword evidence="2 5" id="KW-0808">Transferase</keyword>
<keyword evidence="3 5" id="KW-0418">Kinase</keyword>
<evidence type="ECO:0000256" key="2">
    <source>
        <dbReference type="ARBA" id="ARBA00022679"/>
    </source>
</evidence>
<dbReference type="SUPFAM" id="SSF53613">
    <property type="entry name" value="Ribokinase-like"/>
    <property type="match status" value="1"/>
</dbReference>
<evidence type="ECO:0000259" key="4">
    <source>
        <dbReference type="Pfam" id="PF00294"/>
    </source>
</evidence>
<evidence type="ECO:0000313" key="6">
    <source>
        <dbReference type="Proteomes" id="UP000324575"/>
    </source>
</evidence>
<evidence type="ECO:0000256" key="1">
    <source>
        <dbReference type="ARBA" id="ARBA00010688"/>
    </source>
</evidence>
<dbReference type="CDD" id="cd01167">
    <property type="entry name" value="bac_FRK"/>
    <property type="match status" value="1"/>
</dbReference>
<dbReference type="InterPro" id="IPR029056">
    <property type="entry name" value="Ribokinase-like"/>
</dbReference>
<comment type="caution">
    <text evidence="5">The sequence shown here is derived from an EMBL/GenBank/DDBJ whole genome shotgun (WGS) entry which is preliminary data.</text>
</comment>
<reference evidence="5 6" key="1">
    <citation type="submission" date="2019-03" db="EMBL/GenBank/DDBJ databases">
        <title>Single cell metagenomics reveals metabolic interactions within the superorganism composed of flagellate Streblomastix strix and complex community of Bacteroidetes bacteria on its surface.</title>
        <authorList>
            <person name="Treitli S.C."/>
            <person name="Kolisko M."/>
            <person name="Husnik F."/>
            <person name="Keeling P."/>
            <person name="Hampl V."/>
        </authorList>
    </citation>
    <scope>NUCLEOTIDE SEQUENCE [LARGE SCALE GENOMIC DNA]</scope>
    <source>
        <strain evidence="5">St1</strain>
    </source>
</reference>
<dbReference type="EC" id="2.7.1.4" evidence="5"/>
<dbReference type="Pfam" id="PF00294">
    <property type="entry name" value="PfkB"/>
    <property type="match status" value="1"/>
</dbReference>
<accession>A0A5M8NZD1</accession>
<dbReference type="PROSITE" id="PS00584">
    <property type="entry name" value="PFKB_KINASES_2"/>
    <property type="match status" value="1"/>
</dbReference>
<dbReference type="PANTHER" id="PTHR43085:SF57">
    <property type="entry name" value="CARBOHYDRATE KINASE PFKB DOMAIN-CONTAINING PROTEIN"/>
    <property type="match status" value="1"/>
</dbReference>
<evidence type="ECO:0000313" key="5">
    <source>
        <dbReference type="EMBL" id="KAA6301502.1"/>
    </source>
</evidence>
<dbReference type="Gene3D" id="3.40.1190.20">
    <property type="match status" value="1"/>
</dbReference>
<dbReference type="InterPro" id="IPR050306">
    <property type="entry name" value="PfkB_Carbo_kinase"/>
</dbReference>
<dbReference type="Proteomes" id="UP000324575">
    <property type="component" value="Unassembled WGS sequence"/>
</dbReference>
<name>A0A5M8NZD1_9BACT</name>